<evidence type="ECO:0000259" key="1">
    <source>
        <dbReference type="PROSITE" id="PS50097"/>
    </source>
</evidence>
<feature type="non-terminal residue" evidence="2">
    <location>
        <position position="1"/>
    </location>
</feature>
<feature type="domain" description="BTB" evidence="1">
    <location>
        <begin position="323"/>
        <end position="389"/>
    </location>
</feature>
<dbReference type="Pfam" id="PF00651">
    <property type="entry name" value="BTB"/>
    <property type="match status" value="1"/>
</dbReference>
<dbReference type="PROSITE" id="PS50097">
    <property type="entry name" value="BTB"/>
    <property type="match status" value="1"/>
</dbReference>
<dbReference type="InterPro" id="IPR009091">
    <property type="entry name" value="RCC1/BLIP-II"/>
</dbReference>
<organism evidence="2 3">
    <name type="scientific">Acromyrmex charruanus</name>
    <dbReference type="NCBI Taxonomy" id="2715315"/>
    <lineage>
        <taxon>Eukaryota</taxon>
        <taxon>Metazoa</taxon>
        <taxon>Ecdysozoa</taxon>
        <taxon>Arthropoda</taxon>
        <taxon>Hexapoda</taxon>
        <taxon>Insecta</taxon>
        <taxon>Pterygota</taxon>
        <taxon>Neoptera</taxon>
        <taxon>Endopterygota</taxon>
        <taxon>Hymenoptera</taxon>
        <taxon>Apocrita</taxon>
        <taxon>Aculeata</taxon>
        <taxon>Formicoidea</taxon>
        <taxon>Formicidae</taxon>
        <taxon>Myrmicinae</taxon>
        <taxon>Acromyrmex</taxon>
    </lineage>
</organism>
<dbReference type="InterPro" id="IPR000210">
    <property type="entry name" value="BTB/POZ_dom"/>
</dbReference>
<dbReference type="EMBL" id="JAANIC010004414">
    <property type="protein sequence ID" value="KAG5334861.1"/>
    <property type="molecule type" value="Genomic_DNA"/>
</dbReference>
<sequence>LGLQSCIDWKKGAGYIDKEYHPTKADIMFKKKIKMLIANITYNGNAFLVTEDVEKYVWEDKTAKMTFNFEVQSIDNKVENEIEIMIYYTNSWKDGKKCGIHQINIEEKITCMSCGINFFVVVTDNYKMYCWGVRESDQMSLCTINKRLIRIYRNLDEDLTFTTYTQHDERVSCVEEPCEITAFADKIIVKVASGIDYTLVLNDKGKLYGWGSNIYDQYNCNYDFYNNDFSPIKINIDNVKNISDIAVIDYKSFVKSNVGHIYMWGFIFNVPIKKYVVCEFTNAFDIFNSTTAHSPISMAGEFINEEFHILNDLETVFNDQSTSDLTIMVGKQSIYVHKVILMIRSTYFRSVLQTIYVENSQSIIVNNYRYVVFKKFLEYLYTGEINISSFENLLGEFELNVSRLKYLFVADLLQLADALCEKNLQIDCIPEIKKIINVSNVMYLFNLIKDMNEGHHKEELMKYCFNFYLKNMTTVIQTDCFEGLDVETKTMLIDKGHTFFSSEIDNSGYLEEYIS</sequence>
<dbReference type="Gene3D" id="3.30.710.10">
    <property type="entry name" value="Potassium Channel Kv1.1, Chain A"/>
    <property type="match status" value="1"/>
</dbReference>
<keyword evidence="3" id="KW-1185">Reference proteome</keyword>
<dbReference type="Pfam" id="PF13540">
    <property type="entry name" value="RCC1_2"/>
    <property type="match status" value="1"/>
</dbReference>
<feature type="non-terminal residue" evidence="2">
    <location>
        <position position="515"/>
    </location>
</feature>
<comment type="caution">
    <text evidence="2">The sequence shown here is derived from an EMBL/GenBank/DDBJ whole genome shotgun (WGS) entry which is preliminary data.</text>
</comment>
<reference evidence="2" key="1">
    <citation type="submission" date="2020-03" db="EMBL/GenBank/DDBJ databases">
        <title>Relaxed selection underlies rapid genomic changes in the transitions from sociality to social parasitism in ants.</title>
        <authorList>
            <person name="Bi X."/>
        </authorList>
    </citation>
    <scope>NUCLEOTIDE SEQUENCE</scope>
    <source>
        <strain evidence="2">BGI-DK2014a</strain>
        <tissue evidence="2">Whole body</tissue>
    </source>
</reference>
<accession>A0A836K1U1</accession>
<gene>
    <name evidence="2" type="primary">Rcbtb1_15</name>
    <name evidence="2" type="ORF">G6Z76_0006875</name>
</gene>
<dbReference type="InterPro" id="IPR011333">
    <property type="entry name" value="SKP1/BTB/POZ_sf"/>
</dbReference>
<name>A0A836K1U1_9HYME</name>
<evidence type="ECO:0000313" key="3">
    <source>
        <dbReference type="Proteomes" id="UP000669903"/>
    </source>
</evidence>
<dbReference type="SUPFAM" id="SSF54695">
    <property type="entry name" value="POZ domain"/>
    <property type="match status" value="1"/>
</dbReference>
<protein>
    <submittedName>
        <fullName evidence="2">RCBT1 protein</fullName>
    </submittedName>
</protein>
<dbReference type="PANTHER" id="PTHR24413">
    <property type="entry name" value="SPECKLE-TYPE POZ PROTEIN"/>
    <property type="match status" value="1"/>
</dbReference>
<evidence type="ECO:0000313" key="2">
    <source>
        <dbReference type="EMBL" id="KAG5334861.1"/>
    </source>
</evidence>
<dbReference type="SMART" id="SM00225">
    <property type="entry name" value="BTB"/>
    <property type="match status" value="1"/>
</dbReference>
<dbReference type="AlphaFoldDB" id="A0A836K1U1"/>
<dbReference type="Gene3D" id="2.130.10.30">
    <property type="entry name" value="Regulator of chromosome condensation 1/beta-lactamase-inhibitor protein II"/>
    <property type="match status" value="1"/>
</dbReference>
<proteinExistence type="predicted"/>
<dbReference type="Proteomes" id="UP000669903">
    <property type="component" value="Unassembled WGS sequence"/>
</dbReference>
<dbReference type="SUPFAM" id="SSF50985">
    <property type="entry name" value="RCC1/BLIP-II"/>
    <property type="match status" value="1"/>
</dbReference>